<accession>A0ABU7PBT4</accession>
<dbReference type="InterPro" id="IPR025164">
    <property type="entry name" value="Toastrack_DUF4097"/>
</dbReference>
<dbReference type="Proteomes" id="UP001344658">
    <property type="component" value="Unassembled WGS sequence"/>
</dbReference>
<organism evidence="3 4">
    <name type="scientific">Actinacidiphila polyblastidii</name>
    <dbReference type="NCBI Taxonomy" id="3110430"/>
    <lineage>
        <taxon>Bacteria</taxon>
        <taxon>Bacillati</taxon>
        <taxon>Actinomycetota</taxon>
        <taxon>Actinomycetes</taxon>
        <taxon>Kitasatosporales</taxon>
        <taxon>Streptomycetaceae</taxon>
        <taxon>Actinacidiphila</taxon>
    </lineage>
</organism>
<feature type="compositionally biased region" description="Polar residues" evidence="1">
    <location>
        <begin position="280"/>
        <end position="290"/>
    </location>
</feature>
<evidence type="ECO:0000313" key="4">
    <source>
        <dbReference type="Proteomes" id="UP001344658"/>
    </source>
</evidence>
<evidence type="ECO:0000256" key="1">
    <source>
        <dbReference type="SAM" id="MobiDB-lite"/>
    </source>
</evidence>
<dbReference type="EMBL" id="JAZEWV010000010">
    <property type="protein sequence ID" value="MEE4543265.1"/>
    <property type="molecule type" value="Genomic_DNA"/>
</dbReference>
<evidence type="ECO:0000313" key="3">
    <source>
        <dbReference type="EMBL" id="MEE4543265.1"/>
    </source>
</evidence>
<reference evidence="3 4" key="1">
    <citation type="submission" date="2023-12" db="EMBL/GenBank/DDBJ databases">
        <title>Streptomyces sp. V4-01.</title>
        <authorList>
            <person name="Somphong A."/>
            <person name="Phongsopitanun W."/>
        </authorList>
    </citation>
    <scope>NUCLEOTIDE SEQUENCE [LARGE SCALE GENOMIC DNA]</scope>
    <source>
        <strain evidence="3 4">V4-01</strain>
    </source>
</reference>
<proteinExistence type="predicted"/>
<gene>
    <name evidence="3" type="ORF">V2S66_14965</name>
</gene>
<comment type="caution">
    <text evidence="3">The sequence shown here is derived from an EMBL/GenBank/DDBJ whole genome shotgun (WGS) entry which is preliminary data.</text>
</comment>
<dbReference type="Pfam" id="PF13349">
    <property type="entry name" value="DUF4097"/>
    <property type="match status" value="1"/>
</dbReference>
<feature type="region of interest" description="Disordered" evidence="1">
    <location>
        <begin position="267"/>
        <end position="297"/>
    </location>
</feature>
<dbReference type="RefSeq" id="WP_330795517.1">
    <property type="nucleotide sequence ID" value="NZ_JAZEWV010000010.1"/>
</dbReference>
<keyword evidence="4" id="KW-1185">Reference proteome</keyword>
<name>A0ABU7PBT4_9ACTN</name>
<evidence type="ECO:0000259" key="2">
    <source>
        <dbReference type="Pfam" id="PF13349"/>
    </source>
</evidence>
<sequence>MSGRSERTVTEPEKFVFDEQVDTLSVRIVNGAVNVVGIEDGPARVEVSEIAGPPLKVQLSGSSLTVTYEDLPWKGLLKWLDRKGWQRHAVISLAVPAHTAVEVGVVGASAVVSGVSGATTVKGVNGDTTLVGLTGPVRASTVAGSVEAQSVSGDLVFSTVSGDLTVVEGSGSHVKADSVSGSMVLDLDPSAGADVRLTTVSGEIAIRIPEPGDAEVDANTTSGSVSCAFDELHVTGQWGAKRITGRIGSGSARLRATTVSGALAVLRRPPLDDAPAAEPSTASGTASGDTASLRKDV</sequence>
<feature type="domain" description="DUF4097" evidence="2">
    <location>
        <begin position="125"/>
        <end position="265"/>
    </location>
</feature>
<protein>
    <submittedName>
        <fullName evidence="3">DUF4097 family beta strand repeat-containing protein</fullName>
    </submittedName>
</protein>